<dbReference type="AGR" id="WB:WBGene00235390"/>
<dbReference type="Bgee" id="WBGene00235390">
    <property type="expression patterns" value="Expressed in embryo and 2 other cell types or tissues"/>
</dbReference>
<accession>V6CKA1</accession>
<dbReference type="AlphaFoldDB" id="V6CKA1"/>
<dbReference type="EMBL" id="BX284601">
    <property type="protein sequence ID" value="CDK13466.1"/>
    <property type="molecule type" value="Genomic_DNA"/>
</dbReference>
<proteinExistence type="predicted"/>
<evidence type="ECO:0000256" key="1">
    <source>
        <dbReference type="SAM" id="SignalP"/>
    </source>
</evidence>
<name>V6CKA1_CAEEL</name>
<dbReference type="RefSeq" id="NP_001293212.1">
    <property type="nucleotide sequence ID" value="NM_001306283.1"/>
</dbReference>
<protein>
    <submittedName>
        <fullName evidence="2">Secreted protein</fullName>
    </submittedName>
</protein>
<dbReference type="InParanoid" id="V6CKA1"/>
<feature type="signal peptide" evidence="1">
    <location>
        <begin position="1"/>
        <end position="22"/>
    </location>
</feature>
<dbReference type="WormBase" id="F56A6.8">
    <property type="protein sequence ID" value="CE49299"/>
    <property type="gene ID" value="WBGene00235390"/>
</dbReference>
<keyword evidence="3" id="KW-1185">Reference proteome</keyword>
<dbReference type="CTD" id="24104647"/>
<evidence type="ECO:0000313" key="4">
    <source>
        <dbReference type="WormBase" id="F56A6.8"/>
    </source>
</evidence>
<organism evidence="2 3">
    <name type="scientific">Caenorhabditis elegans</name>
    <dbReference type="NCBI Taxonomy" id="6239"/>
    <lineage>
        <taxon>Eukaryota</taxon>
        <taxon>Metazoa</taxon>
        <taxon>Ecdysozoa</taxon>
        <taxon>Nematoda</taxon>
        <taxon>Chromadorea</taxon>
        <taxon>Rhabditida</taxon>
        <taxon>Rhabditina</taxon>
        <taxon>Rhabditomorpha</taxon>
        <taxon>Rhabditoidea</taxon>
        <taxon>Rhabditidae</taxon>
        <taxon>Peloderinae</taxon>
        <taxon>Caenorhabditis</taxon>
    </lineage>
</organism>
<dbReference type="GeneID" id="24104647"/>
<sequence>MNFAIYLLAFIACLANFGFSQGNPGLSFDPEEDSVNINGKVPVGAVKTLVNDLVSPTIAIVEKTLSSLSV</sequence>
<keyword evidence="1" id="KW-0732">Signal</keyword>
<gene>
    <name evidence="2" type="ORF">CELE_F56A6.8</name>
    <name evidence="2 4" type="ORF">F56A6.8</name>
</gene>
<dbReference type="Proteomes" id="UP000001940">
    <property type="component" value="Chromosome I"/>
</dbReference>
<dbReference type="HOGENOM" id="CLU_2760110_0_0_1"/>
<reference evidence="2 3" key="1">
    <citation type="journal article" date="1998" name="Science">
        <title>Genome sequence of the nematode C. elegans: a platform for investigating biology.</title>
        <authorList>
            <consortium name="The C. elegans sequencing consortium"/>
            <person name="Sulson J.E."/>
            <person name="Waterston R."/>
        </authorList>
    </citation>
    <scope>NUCLEOTIDE SEQUENCE [LARGE SCALE GENOMIC DNA]</scope>
    <source>
        <strain evidence="2 3">Bristol N2</strain>
    </source>
</reference>
<feature type="chain" id="PRO_5004744506" evidence="1">
    <location>
        <begin position="23"/>
        <end position="70"/>
    </location>
</feature>
<evidence type="ECO:0000313" key="2">
    <source>
        <dbReference type="EMBL" id="CDK13466.1"/>
    </source>
</evidence>
<dbReference type="KEGG" id="cel:CELE_F56A6.8"/>
<evidence type="ECO:0000313" key="3">
    <source>
        <dbReference type="Proteomes" id="UP000001940"/>
    </source>
</evidence>